<feature type="transmembrane region" description="Helical" evidence="8">
    <location>
        <begin position="21"/>
        <end position="43"/>
    </location>
</feature>
<dbReference type="GO" id="GO:0005886">
    <property type="term" value="C:plasma membrane"/>
    <property type="evidence" value="ECO:0007669"/>
    <property type="project" value="UniProtKB-SubCell"/>
</dbReference>
<evidence type="ECO:0000256" key="2">
    <source>
        <dbReference type="ARBA" id="ARBA00022448"/>
    </source>
</evidence>
<evidence type="ECO:0000256" key="3">
    <source>
        <dbReference type="ARBA" id="ARBA00022475"/>
    </source>
</evidence>
<evidence type="ECO:0000256" key="1">
    <source>
        <dbReference type="ARBA" id="ARBA00004651"/>
    </source>
</evidence>
<dbReference type="InterPro" id="IPR003445">
    <property type="entry name" value="Cat_transpt"/>
</dbReference>
<feature type="transmembrane region" description="Helical" evidence="8">
    <location>
        <begin position="82"/>
        <end position="106"/>
    </location>
</feature>
<dbReference type="Proteomes" id="UP000078287">
    <property type="component" value="Unassembled WGS sequence"/>
</dbReference>
<evidence type="ECO:0000256" key="8">
    <source>
        <dbReference type="SAM" id="Phobius"/>
    </source>
</evidence>
<name>A0A178MAS8_9CHLR</name>
<gene>
    <name evidence="9" type="ORF">A6A03_15585</name>
</gene>
<dbReference type="RefSeq" id="WP_066788120.1">
    <property type="nucleotide sequence ID" value="NZ_LWQS01000059.1"/>
</dbReference>
<protein>
    <submittedName>
        <fullName evidence="9">Potassium transporter</fullName>
    </submittedName>
</protein>
<feature type="transmembrane region" description="Helical" evidence="8">
    <location>
        <begin position="239"/>
        <end position="257"/>
    </location>
</feature>
<keyword evidence="7 8" id="KW-0472">Membrane</keyword>
<evidence type="ECO:0000256" key="4">
    <source>
        <dbReference type="ARBA" id="ARBA00022692"/>
    </source>
</evidence>
<comment type="subcellular location">
    <subcellularLocation>
        <location evidence="1">Cell membrane</location>
        <topology evidence="1">Multi-pass membrane protein</topology>
    </subcellularLocation>
</comment>
<keyword evidence="10" id="KW-1185">Reference proteome</keyword>
<accession>A0A178MAS8</accession>
<keyword evidence="6" id="KW-0406">Ion transport</keyword>
<dbReference type="GO" id="GO:0008324">
    <property type="term" value="F:monoatomic cation transmembrane transporter activity"/>
    <property type="evidence" value="ECO:0007669"/>
    <property type="project" value="InterPro"/>
</dbReference>
<organism evidence="9 10">
    <name type="scientific">Chloroflexus islandicus</name>
    <dbReference type="NCBI Taxonomy" id="1707952"/>
    <lineage>
        <taxon>Bacteria</taxon>
        <taxon>Bacillati</taxon>
        <taxon>Chloroflexota</taxon>
        <taxon>Chloroflexia</taxon>
        <taxon>Chloroflexales</taxon>
        <taxon>Chloroflexineae</taxon>
        <taxon>Chloroflexaceae</taxon>
        <taxon>Chloroflexus</taxon>
    </lineage>
</organism>
<feature type="transmembrane region" description="Helical" evidence="8">
    <location>
        <begin position="308"/>
        <end position="341"/>
    </location>
</feature>
<feature type="transmembrane region" description="Helical" evidence="8">
    <location>
        <begin position="167"/>
        <end position="184"/>
    </location>
</feature>
<keyword evidence="3" id="KW-1003">Cell membrane</keyword>
<comment type="caution">
    <text evidence="9">The sequence shown here is derived from an EMBL/GenBank/DDBJ whole genome shotgun (WGS) entry which is preliminary data.</text>
</comment>
<dbReference type="Pfam" id="PF02386">
    <property type="entry name" value="TrkH"/>
    <property type="match status" value="1"/>
</dbReference>
<feature type="transmembrane region" description="Helical" evidence="8">
    <location>
        <begin position="49"/>
        <end position="70"/>
    </location>
</feature>
<dbReference type="OrthoDB" id="9810952at2"/>
<keyword evidence="5 8" id="KW-1133">Transmembrane helix</keyword>
<feature type="transmembrane region" description="Helical" evidence="8">
    <location>
        <begin position="204"/>
        <end position="227"/>
    </location>
</feature>
<reference evidence="9 10" key="1">
    <citation type="submission" date="2016-04" db="EMBL/GenBank/DDBJ databases">
        <title>Chloroflexus islandicus sp. nov., a thermophilic filamentous anoxygenic phototrophic bacterium from geyser Strokkur (Iceland).</title>
        <authorList>
            <person name="Gaisin V.A."/>
            <person name="Kalashnikov A.M."/>
            <person name="Sukhacheva M.V."/>
            <person name="Grouzdev D.S."/>
            <person name="Ivanov T.M."/>
            <person name="Kuznetsov B."/>
            <person name="Gorlenko V.M."/>
        </authorList>
    </citation>
    <scope>NUCLEOTIDE SEQUENCE [LARGE SCALE GENOMIC DNA]</scope>
    <source>
        <strain evidence="10">isl-2</strain>
    </source>
</reference>
<proteinExistence type="predicted"/>
<dbReference type="AlphaFoldDB" id="A0A178MAS8"/>
<evidence type="ECO:0000256" key="7">
    <source>
        <dbReference type="ARBA" id="ARBA00023136"/>
    </source>
</evidence>
<evidence type="ECO:0000256" key="5">
    <source>
        <dbReference type="ARBA" id="ARBA00022989"/>
    </source>
</evidence>
<keyword evidence="4 8" id="KW-0812">Transmembrane</keyword>
<feature type="transmembrane region" description="Helical" evidence="8">
    <location>
        <begin position="415"/>
        <end position="439"/>
    </location>
</feature>
<sequence>MTTLVSGSNLARLRRKPIPPPIRIVGGLALLVVIGTGLLLLPISSTRPLTFMEALFTATSALSVTGLSVITPVQDLSLAGQILLMLLIQIGGVGFMVVAVIIFRLLGRRISFTDRIALSDSLGLLSPAAIVTLTRRVLITVITIEAIGAALLYLHWRTDSRLSEGQALFYAMFHAVSAFCNAGFDLFTGSPGFENGIPRDSVTLFILGSLIFLGGLGIPVIADLLSYPYERKLSLHTRITLIVVMLLVSGGAVGLWLSEGFDADGALHGQPLDRQIIVATFQSISARTAGFSGIANFEELTAGSQLLLIALMFIGCAPASMGGGITTGTFAVLSISLWSYARNLPTAQFGGRSLATGMVRRAAAVLTISLFVVLFASWLIVTTHDTTLDRAVFEVVSAFATCGLTLGFTSELNTFGQLVIIAVMFWGRLGALTIITAIARPNAAPQAVAYPEEQILIG</sequence>
<evidence type="ECO:0000313" key="10">
    <source>
        <dbReference type="Proteomes" id="UP000078287"/>
    </source>
</evidence>
<evidence type="ECO:0000313" key="9">
    <source>
        <dbReference type="EMBL" id="OAN45138.1"/>
    </source>
</evidence>
<dbReference type="PANTHER" id="PTHR32024:SF1">
    <property type="entry name" value="KTR SYSTEM POTASSIUM UPTAKE PROTEIN B"/>
    <property type="match status" value="1"/>
</dbReference>
<dbReference type="PANTHER" id="PTHR32024">
    <property type="entry name" value="TRK SYSTEM POTASSIUM UPTAKE PROTEIN TRKG-RELATED"/>
    <property type="match status" value="1"/>
</dbReference>
<dbReference type="EMBL" id="LWQS01000059">
    <property type="protein sequence ID" value="OAN45138.1"/>
    <property type="molecule type" value="Genomic_DNA"/>
</dbReference>
<feature type="transmembrane region" description="Helical" evidence="8">
    <location>
        <begin position="362"/>
        <end position="381"/>
    </location>
</feature>
<evidence type="ECO:0000256" key="6">
    <source>
        <dbReference type="ARBA" id="ARBA00023065"/>
    </source>
</evidence>
<dbReference type="STRING" id="1707952.A6A03_15585"/>
<dbReference type="GO" id="GO:0030001">
    <property type="term" value="P:metal ion transport"/>
    <property type="evidence" value="ECO:0007669"/>
    <property type="project" value="UniProtKB-ARBA"/>
</dbReference>
<keyword evidence="2" id="KW-0813">Transport</keyword>
<feature type="transmembrane region" description="Helical" evidence="8">
    <location>
        <begin position="137"/>
        <end position="155"/>
    </location>
</feature>